<evidence type="ECO:0000313" key="4">
    <source>
        <dbReference type="Proteomes" id="UP000005262"/>
    </source>
</evidence>
<reference evidence="3 4" key="1">
    <citation type="journal article" date="2012" name="J. Bacteriol.">
        <title>Complete genome sequences of Desulfosporosinus orientis DSM765T, Desulfosporosinus youngiae DSM17734T, Desulfosporosinus meridiei DSM13257T, and Desulfosporosinus acidiphilus DSM22704T.</title>
        <authorList>
            <person name="Pester M."/>
            <person name="Brambilla E."/>
            <person name="Alazard D."/>
            <person name="Rattei T."/>
            <person name="Weinmaier T."/>
            <person name="Han J."/>
            <person name="Lucas S."/>
            <person name="Lapidus A."/>
            <person name="Cheng J.F."/>
            <person name="Goodwin L."/>
            <person name="Pitluck S."/>
            <person name="Peters L."/>
            <person name="Ovchinnikova G."/>
            <person name="Teshima H."/>
            <person name="Detter J.C."/>
            <person name="Han C.S."/>
            <person name="Tapia R."/>
            <person name="Land M.L."/>
            <person name="Hauser L."/>
            <person name="Kyrpides N.C."/>
            <person name="Ivanova N.N."/>
            <person name="Pagani I."/>
            <person name="Huntmann M."/>
            <person name="Wei C.L."/>
            <person name="Davenport K.W."/>
            <person name="Daligault H."/>
            <person name="Chain P.S."/>
            <person name="Chen A."/>
            <person name="Mavromatis K."/>
            <person name="Markowitz V."/>
            <person name="Szeto E."/>
            <person name="Mikhailova N."/>
            <person name="Pati A."/>
            <person name="Wagner M."/>
            <person name="Woyke T."/>
            <person name="Ollivier B."/>
            <person name="Klenk H.P."/>
            <person name="Spring S."/>
            <person name="Loy A."/>
        </authorList>
    </citation>
    <scope>NUCLEOTIDE SEQUENCE [LARGE SCALE GENOMIC DNA]</scope>
    <source>
        <strain evidence="4">ATCC BAA-275 / DSM 13257 / NCIMB 13706 / S10</strain>
    </source>
</reference>
<reference evidence="4" key="2">
    <citation type="submission" date="2012-08" db="EMBL/GenBank/DDBJ databases">
        <title>Finished genome of Desulfosporosinus meridiei DSM 13257.</title>
        <authorList>
            <person name="Huntemann M."/>
            <person name="Wei C.-L."/>
            <person name="Han J."/>
            <person name="Detter J.C."/>
            <person name="Han C."/>
            <person name="Davenport K."/>
            <person name="Daligault H."/>
            <person name="Erkkila T."/>
            <person name="Gu W."/>
            <person name="Munk A.C.C."/>
            <person name="Teshima H."/>
            <person name="Xu Y."/>
            <person name="Chain P."/>
            <person name="Tapia R."/>
            <person name="Chen A."/>
            <person name="Krypides N."/>
            <person name="Mavromatis K."/>
            <person name="Markowitz V."/>
            <person name="Szeto E."/>
            <person name="Ivanova N."/>
            <person name="Mikhailova N."/>
            <person name="Ovchinnikova G."/>
            <person name="Pagani I."/>
            <person name="Pati A."/>
            <person name="Goodwin L."/>
            <person name="Peters L."/>
            <person name="Pitluck S."/>
            <person name="Woyke T."/>
            <person name="Pester M."/>
            <person name="Spring S."/>
            <person name="Ollivier B."/>
            <person name="Rattei T."/>
            <person name="Klenk H.-P."/>
            <person name="Wagner M."/>
            <person name="Loy A."/>
        </authorList>
    </citation>
    <scope>NUCLEOTIDE SEQUENCE [LARGE SCALE GENOMIC DNA]</scope>
    <source>
        <strain evidence="4">ATCC BAA-275 / DSM 13257 / NCIMB 13706 / S10</strain>
    </source>
</reference>
<dbReference type="InterPro" id="IPR042070">
    <property type="entry name" value="PucR_C-HTH_sf"/>
</dbReference>
<dbReference type="InterPro" id="IPR029016">
    <property type="entry name" value="GAF-like_dom_sf"/>
</dbReference>
<dbReference type="eggNOG" id="COG2508">
    <property type="taxonomic scope" value="Bacteria"/>
</dbReference>
<evidence type="ECO:0000259" key="2">
    <source>
        <dbReference type="PROSITE" id="PS50887"/>
    </source>
</evidence>
<dbReference type="AlphaFoldDB" id="J7IR07"/>
<feature type="domain" description="GGDEF" evidence="2">
    <location>
        <begin position="311"/>
        <end position="449"/>
    </location>
</feature>
<dbReference type="Pfam" id="PF07905">
    <property type="entry name" value="PucR"/>
    <property type="match status" value="1"/>
</dbReference>
<organism evidence="3 4">
    <name type="scientific">Desulfosporosinus meridiei (strain ATCC BAA-275 / DSM 13257 / KCTC 12902 / NCIMB 13706 / S10)</name>
    <dbReference type="NCBI Taxonomy" id="768704"/>
    <lineage>
        <taxon>Bacteria</taxon>
        <taxon>Bacillati</taxon>
        <taxon>Bacillota</taxon>
        <taxon>Clostridia</taxon>
        <taxon>Eubacteriales</taxon>
        <taxon>Desulfitobacteriaceae</taxon>
        <taxon>Desulfosporosinus</taxon>
    </lineage>
</organism>
<name>J7IR07_DESMD</name>
<dbReference type="RefSeq" id="WP_014902984.1">
    <property type="nucleotide sequence ID" value="NC_018515.1"/>
</dbReference>
<dbReference type="EMBL" id="CP003629">
    <property type="protein sequence ID" value="AFQ44070.1"/>
    <property type="molecule type" value="Genomic_DNA"/>
</dbReference>
<dbReference type="PANTHER" id="PTHR33744">
    <property type="entry name" value="CARBOHYDRATE DIACID REGULATOR"/>
    <property type="match status" value="1"/>
</dbReference>
<proteinExistence type="inferred from homology"/>
<dbReference type="OrthoDB" id="143422at2"/>
<dbReference type="KEGG" id="dmi:Desmer_2131"/>
<evidence type="ECO:0000256" key="1">
    <source>
        <dbReference type="ARBA" id="ARBA00006754"/>
    </source>
</evidence>
<dbReference type="Pfam" id="PF17853">
    <property type="entry name" value="GGDEF_2"/>
    <property type="match status" value="1"/>
</dbReference>
<dbReference type="PANTHER" id="PTHR33744:SF1">
    <property type="entry name" value="DNA-BINDING TRANSCRIPTIONAL ACTIVATOR ADER"/>
    <property type="match status" value="1"/>
</dbReference>
<dbReference type="InterPro" id="IPR012914">
    <property type="entry name" value="PucR_dom"/>
</dbReference>
<dbReference type="Proteomes" id="UP000005262">
    <property type="component" value="Chromosome"/>
</dbReference>
<dbReference type="Gene3D" id="1.10.10.2840">
    <property type="entry name" value="PucR C-terminal helix-turn-helix domain"/>
    <property type="match status" value="1"/>
</dbReference>
<dbReference type="InterPro" id="IPR041522">
    <property type="entry name" value="CdaR_GGDEF"/>
</dbReference>
<gene>
    <name evidence="3" type="ordered locus">Desmer_2131</name>
</gene>
<dbReference type="InterPro" id="IPR000160">
    <property type="entry name" value="GGDEF_dom"/>
</dbReference>
<keyword evidence="4" id="KW-1185">Reference proteome</keyword>
<dbReference type="Gene3D" id="3.30.450.40">
    <property type="match status" value="1"/>
</dbReference>
<sequence length="556" mass="62996">MEITVKDAMKIGPLSTSEIVAGYQTLENVVKGVTIMEAPDIVNWLAGGELLLTSLYAAPAGTLNYKDFVRKLAEKGVAAIAIKVGRFVERIPEDMIEAANQYGLPIIELDANVRFVDVMYPIMAELFNNQVVKLNYYKIIQERFTALALHCLGLEKIIRTLEDLIGNPVAVYDRNFKSMSTTTPQIEKFIEIADLFQKESLNEKLSFYRQMVRFPDLGEEPVPQVVVPIRAFNQVKAYLTVVEKNKRLQEMDLICLEHAATVVTLDLVKKVAVQEVEQKFQNDLLENLITGNTALNNTLERAALIGWDLTKSYTIVLFDIDNIDGILANTKESPDKMYLQELKSDVVSIITNAVRRHTKNFILGTKNDAIILLWPSPEVYNGLLDQIKKTGKEIQEQIKKKVKSVSVAIGIGDVALKVDEIPRSFKEARDAITFGRMIQGQHVIEAFSELGVFRILCKFAERNELHSFVPKQLLVLMEHDKTNEADLLKTLEIFLDCNGNASKAAKKLFIHYKTILYRLERIKEITGMDLETNEHRLEIEMGLKIIRLLGNEHNNF</sequence>
<accession>J7IR07</accession>
<protein>
    <submittedName>
        <fullName evidence="3">Sugar diacid utilization regulator</fullName>
    </submittedName>
</protein>
<dbReference type="InterPro" id="IPR051448">
    <property type="entry name" value="CdaR-like_regulators"/>
</dbReference>
<dbReference type="HOGENOM" id="CLU_017436_3_2_9"/>
<evidence type="ECO:0000313" key="3">
    <source>
        <dbReference type="EMBL" id="AFQ44070.1"/>
    </source>
</evidence>
<dbReference type="STRING" id="768704.Desmer_2131"/>
<dbReference type="InterPro" id="IPR025736">
    <property type="entry name" value="PucR_C-HTH_dom"/>
</dbReference>
<comment type="similarity">
    <text evidence="1">Belongs to the CdaR family.</text>
</comment>
<dbReference type="PROSITE" id="PS50887">
    <property type="entry name" value="GGDEF"/>
    <property type="match status" value="1"/>
</dbReference>
<dbReference type="Pfam" id="PF13556">
    <property type="entry name" value="HTH_30"/>
    <property type="match status" value="1"/>
</dbReference>